<feature type="transmembrane region" description="Helical" evidence="2">
    <location>
        <begin position="58"/>
        <end position="79"/>
    </location>
</feature>
<feature type="transmembrane region" description="Helical" evidence="2">
    <location>
        <begin position="15"/>
        <end position="38"/>
    </location>
</feature>
<keyword evidence="2" id="KW-1133">Transmembrane helix</keyword>
<sequence>MTLTRDNIVTVAKRLYLIGVVIYLINFATQTVLMAWAFSPGVEKFSHPLAVLLQFLELHLRGLTSGPTAMICIVAAFILHPTITSMVPKGTDDDLLPEQERREVPTE</sequence>
<organism evidence="3">
    <name type="scientific">Scrofimicrobium appendicitidis</name>
    <dbReference type="NCBI Taxonomy" id="3079930"/>
    <lineage>
        <taxon>Bacteria</taxon>
        <taxon>Bacillati</taxon>
        <taxon>Actinomycetota</taxon>
        <taxon>Actinomycetes</taxon>
        <taxon>Actinomycetales</taxon>
        <taxon>Actinomycetaceae</taxon>
        <taxon>Scrofimicrobium</taxon>
    </lineage>
</organism>
<evidence type="ECO:0000256" key="2">
    <source>
        <dbReference type="SAM" id="Phobius"/>
    </source>
</evidence>
<evidence type="ECO:0000313" key="3">
    <source>
        <dbReference type="EMBL" id="XBW07059.1"/>
    </source>
</evidence>
<accession>A0AAU7V3R3</accession>
<feature type="compositionally biased region" description="Basic and acidic residues" evidence="1">
    <location>
        <begin position="98"/>
        <end position="107"/>
    </location>
</feature>
<name>A0AAU7V3R3_9ACTO</name>
<protein>
    <submittedName>
        <fullName evidence="3">Uncharacterized protein</fullName>
    </submittedName>
</protein>
<feature type="region of interest" description="Disordered" evidence="1">
    <location>
        <begin position="85"/>
        <end position="107"/>
    </location>
</feature>
<evidence type="ECO:0000256" key="1">
    <source>
        <dbReference type="SAM" id="MobiDB-lite"/>
    </source>
</evidence>
<proteinExistence type="predicted"/>
<keyword evidence="2" id="KW-0472">Membrane</keyword>
<dbReference type="KEGG" id="sapp:SAC06_05225"/>
<dbReference type="AlphaFoldDB" id="A0AAU7V3R3"/>
<keyword evidence="2" id="KW-0812">Transmembrane</keyword>
<reference evidence="3" key="1">
    <citation type="submission" date="2023-11" db="EMBL/GenBank/DDBJ databases">
        <title>Scrofimicrobium hongkongense sp. nov., isolated from a patient with peritonitis.</title>
        <authorList>
            <person name="Lao H.Y."/>
            <person name="Wong A.Y.P."/>
            <person name="Ng T.L."/>
            <person name="Wong R.Y.L."/>
            <person name="Yau M.C.Y."/>
            <person name="Lam J.Y.W."/>
            <person name="Siu G.K.H."/>
        </authorList>
    </citation>
    <scope>NUCLEOTIDE SEQUENCE</scope>
    <source>
        <strain evidence="3">R131</strain>
    </source>
</reference>
<gene>
    <name evidence="3" type="ORF">SAC06_05225</name>
</gene>
<dbReference type="EMBL" id="CP138335">
    <property type="protein sequence ID" value="XBW07059.1"/>
    <property type="molecule type" value="Genomic_DNA"/>
</dbReference>
<dbReference type="RefSeq" id="WP_350257253.1">
    <property type="nucleotide sequence ID" value="NZ_CP138335.1"/>
</dbReference>